<sequence>MSGVPQDKSHLDAHEPNITSQTGEPSSSTTPHFRIATEHATIFGMDYSVDVELEWSKGGSLAIPCRLT</sequence>
<name>A0AAD5R2K9_PARTN</name>
<keyword evidence="3" id="KW-1185">Reference proteome</keyword>
<dbReference type="Proteomes" id="UP001196413">
    <property type="component" value="Unassembled WGS sequence"/>
</dbReference>
<feature type="compositionally biased region" description="Polar residues" evidence="1">
    <location>
        <begin position="17"/>
        <end position="31"/>
    </location>
</feature>
<protein>
    <submittedName>
        <fullName evidence="2">Uncharacterized protein</fullName>
    </submittedName>
</protein>
<gene>
    <name evidence="2" type="ORF">KIN20_029511</name>
</gene>
<accession>A0AAD5R2K9</accession>
<reference evidence="2" key="1">
    <citation type="submission" date="2021-06" db="EMBL/GenBank/DDBJ databases">
        <title>Parelaphostrongylus tenuis whole genome reference sequence.</title>
        <authorList>
            <person name="Garwood T.J."/>
            <person name="Larsen P.A."/>
            <person name="Fountain-Jones N.M."/>
            <person name="Garbe J.R."/>
            <person name="Macchietto M.G."/>
            <person name="Kania S.A."/>
            <person name="Gerhold R.W."/>
            <person name="Richards J.E."/>
            <person name="Wolf T.M."/>
        </authorList>
    </citation>
    <scope>NUCLEOTIDE SEQUENCE</scope>
    <source>
        <strain evidence="2">MNPRO001-30</strain>
        <tissue evidence="2">Meninges</tissue>
    </source>
</reference>
<comment type="caution">
    <text evidence="2">The sequence shown here is derived from an EMBL/GenBank/DDBJ whole genome shotgun (WGS) entry which is preliminary data.</text>
</comment>
<dbReference type="AlphaFoldDB" id="A0AAD5R2K9"/>
<proteinExistence type="predicted"/>
<evidence type="ECO:0000313" key="2">
    <source>
        <dbReference type="EMBL" id="KAJ1368386.1"/>
    </source>
</evidence>
<feature type="region of interest" description="Disordered" evidence="1">
    <location>
        <begin position="1"/>
        <end position="34"/>
    </location>
</feature>
<dbReference type="EMBL" id="JAHQIW010006175">
    <property type="protein sequence ID" value="KAJ1368386.1"/>
    <property type="molecule type" value="Genomic_DNA"/>
</dbReference>
<evidence type="ECO:0000313" key="3">
    <source>
        <dbReference type="Proteomes" id="UP001196413"/>
    </source>
</evidence>
<organism evidence="2 3">
    <name type="scientific">Parelaphostrongylus tenuis</name>
    <name type="common">Meningeal worm</name>
    <dbReference type="NCBI Taxonomy" id="148309"/>
    <lineage>
        <taxon>Eukaryota</taxon>
        <taxon>Metazoa</taxon>
        <taxon>Ecdysozoa</taxon>
        <taxon>Nematoda</taxon>
        <taxon>Chromadorea</taxon>
        <taxon>Rhabditida</taxon>
        <taxon>Rhabditina</taxon>
        <taxon>Rhabditomorpha</taxon>
        <taxon>Strongyloidea</taxon>
        <taxon>Metastrongylidae</taxon>
        <taxon>Parelaphostrongylus</taxon>
    </lineage>
</organism>
<evidence type="ECO:0000256" key="1">
    <source>
        <dbReference type="SAM" id="MobiDB-lite"/>
    </source>
</evidence>